<dbReference type="AlphaFoldDB" id="A0A9P7FZC8"/>
<reference evidence="1" key="1">
    <citation type="submission" date="2020-07" db="EMBL/GenBank/DDBJ databases">
        <authorList>
            <person name="Nieuwenhuis M."/>
            <person name="Van De Peppel L.J.J."/>
        </authorList>
    </citation>
    <scope>NUCLEOTIDE SEQUENCE</scope>
    <source>
        <strain evidence="1">AP01</strain>
        <tissue evidence="1">Mycelium</tissue>
    </source>
</reference>
<dbReference type="Proteomes" id="UP000775547">
    <property type="component" value="Unassembled WGS sequence"/>
</dbReference>
<accession>A0A9P7FZC8</accession>
<reference evidence="1" key="2">
    <citation type="submission" date="2021-10" db="EMBL/GenBank/DDBJ databases">
        <title>Phylogenomics reveals ancestral predisposition of the termite-cultivated fungus Termitomyces towards a domesticated lifestyle.</title>
        <authorList>
            <person name="Auxier B."/>
            <person name="Grum-Grzhimaylo A."/>
            <person name="Cardenas M.E."/>
            <person name="Lodge J.D."/>
            <person name="Laessoe T."/>
            <person name="Pedersen O."/>
            <person name="Smith M.E."/>
            <person name="Kuyper T.W."/>
            <person name="Franco-Molano E.A."/>
            <person name="Baroni T.J."/>
            <person name="Aanen D.K."/>
        </authorList>
    </citation>
    <scope>NUCLEOTIDE SEQUENCE</scope>
    <source>
        <strain evidence="1">AP01</strain>
        <tissue evidence="1">Mycelium</tissue>
    </source>
</reference>
<name>A0A9P7FZC8_9AGAR</name>
<sequence>MSKRTAELSPASFRDEMASVPVPNAANLLKGIYDYLSSLSDPERKSPLSLLLGTCAIQMNELLTRSSVSIDDVIEKDKRDRCVVVQGLSESSAMKPSERVADDLSRVISMLDHAGVEHSPATTFRMGVKSDSRPRLLKVMFHCRSAQKAFIAKSHTLTTPFPGVFVRPSQTKEEREKAFQLREKKRAMIKEGRDVVIFEGEIIERSKLAEYKKRRPMHSLSRTPIPFSSDTQSFFPTIPSLMTTSNSPSVHPSTI</sequence>
<protein>
    <submittedName>
        <fullName evidence="1">Uncharacterized protein</fullName>
    </submittedName>
</protein>
<proteinExistence type="predicted"/>
<evidence type="ECO:0000313" key="1">
    <source>
        <dbReference type="EMBL" id="KAG5640101.1"/>
    </source>
</evidence>
<keyword evidence="2" id="KW-1185">Reference proteome</keyword>
<evidence type="ECO:0000313" key="2">
    <source>
        <dbReference type="Proteomes" id="UP000775547"/>
    </source>
</evidence>
<comment type="caution">
    <text evidence="1">The sequence shown here is derived from an EMBL/GenBank/DDBJ whole genome shotgun (WGS) entry which is preliminary data.</text>
</comment>
<dbReference type="OrthoDB" id="5869388at2759"/>
<gene>
    <name evidence="1" type="ORF">DXG03_001213</name>
</gene>
<organism evidence="1 2">
    <name type="scientific">Asterophora parasitica</name>
    <dbReference type="NCBI Taxonomy" id="117018"/>
    <lineage>
        <taxon>Eukaryota</taxon>
        <taxon>Fungi</taxon>
        <taxon>Dikarya</taxon>
        <taxon>Basidiomycota</taxon>
        <taxon>Agaricomycotina</taxon>
        <taxon>Agaricomycetes</taxon>
        <taxon>Agaricomycetidae</taxon>
        <taxon>Agaricales</taxon>
        <taxon>Tricholomatineae</taxon>
        <taxon>Lyophyllaceae</taxon>
        <taxon>Asterophora</taxon>
    </lineage>
</organism>
<dbReference type="EMBL" id="JABCKV010001211">
    <property type="protein sequence ID" value="KAG5640101.1"/>
    <property type="molecule type" value="Genomic_DNA"/>
</dbReference>